<evidence type="ECO:0000313" key="6">
    <source>
        <dbReference type="Proteomes" id="UP000006695"/>
    </source>
</evidence>
<dbReference type="Gene3D" id="1.10.10.10">
    <property type="entry name" value="Winged helix-like DNA-binding domain superfamily/Winged helix DNA-binding domain"/>
    <property type="match status" value="1"/>
</dbReference>
<sequence length="119" mass="13236">MNIETANEWAETLKALAHPTRLQIVTELLEGTKCVTDIQDILPASQSNISQHLTVLRHANLVDFAQDGSLRCYYVSRPRLLQGIVALLAENEVILRKSKQDIDREKQQAGRSCGVACGH</sequence>
<dbReference type="PROSITE" id="PS50987">
    <property type="entry name" value="HTH_ARSR_2"/>
    <property type="match status" value="1"/>
</dbReference>
<dbReference type="SUPFAM" id="SSF46785">
    <property type="entry name" value="Winged helix' DNA-binding domain"/>
    <property type="match status" value="1"/>
</dbReference>
<dbReference type="OrthoDB" id="9800049at2"/>
<dbReference type="STRING" id="351605.Gura_3309"/>
<keyword evidence="6" id="KW-1185">Reference proteome</keyword>
<reference evidence="5 6" key="1">
    <citation type="submission" date="2007-05" db="EMBL/GenBank/DDBJ databases">
        <title>Complete sequence of Geobacter uraniireducens Rf4.</title>
        <authorList>
            <consortium name="US DOE Joint Genome Institute"/>
            <person name="Copeland A."/>
            <person name="Lucas S."/>
            <person name="Lapidus A."/>
            <person name="Barry K."/>
            <person name="Detter J.C."/>
            <person name="Glavina del Rio T."/>
            <person name="Hammon N."/>
            <person name="Israni S."/>
            <person name="Dalin E."/>
            <person name="Tice H."/>
            <person name="Pitluck S."/>
            <person name="Chertkov O."/>
            <person name="Brettin T."/>
            <person name="Bruce D."/>
            <person name="Han C."/>
            <person name="Schmutz J."/>
            <person name="Larimer F."/>
            <person name="Land M."/>
            <person name="Hauser L."/>
            <person name="Kyrpides N."/>
            <person name="Mikhailova N."/>
            <person name="Shelobolina E."/>
            <person name="Aklujkar M."/>
            <person name="Lovley D."/>
            <person name="Richardson P."/>
        </authorList>
    </citation>
    <scope>NUCLEOTIDE SEQUENCE [LARGE SCALE GENOMIC DNA]</scope>
    <source>
        <strain evidence="5 6">Rf4</strain>
    </source>
</reference>
<dbReference type="CDD" id="cd00090">
    <property type="entry name" value="HTH_ARSR"/>
    <property type="match status" value="1"/>
</dbReference>
<dbReference type="InterPro" id="IPR011991">
    <property type="entry name" value="ArsR-like_HTH"/>
</dbReference>
<dbReference type="InterPro" id="IPR036388">
    <property type="entry name" value="WH-like_DNA-bd_sf"/>
</dbReference>
<dbReference type="InterPro" id="IPR051081">
    <property type="entry name" value="HTH_MetalResp_TranReg"/>
</dbReference>
<accession>A5G6P8</accession>
<dbReference type="NCBIfam" id="NF033788">
    <property type="entry name" value="HTH_metalloreg"/>
    <property type="match status" value="1"/>
</dbReference>
<evidence type="ECO:0000313" key="5">
    <source>
        <dbReference type="EMBL" id="ABQ27466.1"/>
    </source>
</evidence>
<dbReference type="HOGENOM" id="CLU_097806_6_2_7"/>
<keyword evidence="2" id="KW-0238">DNA-binding</keyword>
<name>A5G6P8_GEOUR</name>
<protein>
    <submittedName>
        <fullName evidence="5">Transcriptional regulator, ArsR family</fullName>
    </submittedName>
</protein>
<dbReference type="RefSeq" id="WP_011940129.1">
    <property type="nucleotide sequence ID" value="NC_009483.1"/>
</dbReference>
<dbReference type="EMBL" id="CP000698">
    <property type="protein sequence ID" value="ABQ27466.1"/>
    <property type="molecule type" value="Genomic_DNA"/>
</dbReference>
<dbReference type="Proteomes" id="UP000006695">
    <property type="component" value="Chromosome"/>
</dbReference>
<evidence type="ECO:0000259" key="4">
    <source>
        <dbReference type="PROSITE" id="PS50987"/>
    </source>
</evidence>
<feature type="domain" description="HTH arsR-type" evidence="4">
    <location>
        <begin position="1"/>
        <end position="95"/>
    </location>
</feature>
<dbReference type="KEGG" id="gur:Gura_3309"/>
<dbReference type="AlphaFoldDB" id="A5G6P8"/>
<organism evidence="5 6">
    <name type="scientific">Geotalea uraniireducens (strain Rf4)</name>
    <name type="common">Geobacter uraniireducens</name>
    <dbReference type="NCBI Taxonomy" id="351605"/>
    <lineage>
        <taxon>Bacteria</taxon>
        <taxon>Pseudomonadati</taxon>
        <taxon>Thermodesulfobacteriota</taxon>
        <taxon>Desulfuromonadia</taxon>
        <taxon>Geobacterales</taxon>
        <taxon>Geobacteraceae</taxon>
        <taxon>Geotalea</taxon>
    </lineage>
</organism>
<dbReference type="SMART" id="SM00418">
    <property type="entry name" value="HTH_ARSR"/>
    <property type="match status" value="1"/>
</dbReference>
<gene>
    <name evidence="5" type="ordered locus">Gura_3309</name>
</gene>
<evidence type="ECO:0000256" key="3">
    <source>
        <dbReference type="ARBA" id="ARBA00023163"/>
    </source>
</evidence>
<dbReference type="InterPro" id="IPR036390">
    <property type="entry name" value="WH_DNA-bd_sf"/>
</dbReference>
<dbReference type="GO" id="GO:0003677">
    <property type="term" value="F:DNA binding"/>
    <property type="evidence" value="ECO:0007669"/>
    <property type="project" value="UniProtKB-KW"/>
</dbReference>
<proteinExistence type="predicted"/>
<keyword evidence="3" id="KW-0804">Transcription</keyword>
<evidence type="ECO:0000256" key="1">
    <source>
        <dbReference type="ARBA" id="ARBA00023015"/>
    </source>
</evidence>
<dbReference type="PANTHER" id="PTHR33154:SF36">
    <property type="entry name" value="TRANSCRIPTIONAL REGULATOR"/>
    <property type="match status" value="1"/>
</dbReference>
<dbReference type="PANTHER" id="PTHR33154">
    <property type="entry name" value="TRANSCRIPTIONAL REGULATOR, ARSR FAMILY"/>
    <property type="match status" value="1"/>
</dbReference>
<dbReference type="GO" id="GO:0003700">
    <property type="term" value="F:DNA-binding transcription factor activity"/>
    <property type="evidence" value="ECO:0007669"/>
    <property type="project" value="InterPro"/>
</dbReference>
<keyword evidence="1" id="KW-0805">Transcription regulation</keyword>
<dbReference type="PRINTS" id="PR00778">
    <property type="entry name" value="HTHARSR"/>
</dbReference>
<dbReference type="InterPro" id="IPR001845">
    <property type="entry name" value="HTH_ArsR_DNA-bd_dom"/>
</dbReference>
<evidence type="ECO:0000256" key="2">
    <source>
        <dbReference type="ARBA" id="ARBA00023125"/>
    </source>
</evidence>
<dbReference type="Pfam" id="PF01022">
    <property type="entry name" value="HTH_5"/>
    <property type="match status" value="1"/>
</dbReference>